<proteinExistence type="predicted"/>
<feature type="compositionally biased region" description="Basic residues" evidence="1">
    <location>
        <begin position="132"/>
        <end position="142"/>
    </location>
</feature>
<dbReference type="InterPro" id="IPR021641">
    <property type="entry name" value="DUF3245"/>
</dbReference>
<comment type="caution">
    <text evidence="2">The sequence shown here is derived from an EMBL/GenBank/DDBJ whole genome shotgun (WGS) entry which is preliminary data.</text>
</comment>
<dbReference type="Pfam" id="PF11595">
    <property type="entry name" value="DUF3245"/>
    <property type="match status" value="1"/>
</dbReference>
<evidence type="ECO:0000313" key="3">
    <source>
        <dbReference type="Proteomes" id="UP000652761"/>
    </source>
</evidence>
<dbReference type="OrthoDB" id="1908779at2759"/>
<accession>A0A843UEF0</accession>
<dbReference type="EMBL" id="NMUH01000744">
    <property type="protein sequence ID" value="MQL84192.1"/>
    <property type="molecule type" value="Genomic_DNA"/>
</dbReference>
<keyword evidence="3" id="KW-1185">Reference proteome</keyword>
<feature type="region of interest" description="Disordered" evidence="1">
    <location>
        <begin position="81"/>
        <end position="142"/>
    </location>
</feature>
<name>A0A843UEF0_COLES</name>
<dbReference type="Proteomes" id="UP000652761">
    <property type="component" value="Unassembled WGS sequence"/>
</dbReference>
<reference evidence="2" key="1">
    <citation type="submission" date="2017-07" db="EMBL/GenBank/DDBJ databases">
        <title>Taro Niue Genome Assembly and Annotation.</title>
        <authorList>
            <person name="Atibalentja N."/>
            <person name="Keating K."/>
            <person name="Fields C.J."/>
        </authorList>
    </citation>
    <scope>NUCLEOTIDE SEQUENCE</scope>
    <source>
        <strain evidence="2">Niue_2</strain>
        <tissue evidence="2">Leaf</tissue>
    </source>
</reference>
<protein>
    <submittedName>
        <fullName evidence="2">Uncharacterized protein</fullName>
    </submittedName>
</protein>
<dbReference type="PANTHER" id="PTHR35741:SF1">
    <property type="entry name" value="FACTOR CWC22-LIKE PROTEIN, PUTATIVE (DUF3245)-RELATED"/>
    <property type="match status" value="1"/>
</dbReference>
<dbReference type="PANTHER" id="PTHR35741">
    <property type="entry name" value="FACTOR CWC22-LIKE PROTEIN, PUTATIVE (DUF3245)-RELATED"/>
    <property type="match status" value="1"/>
</dbReference>
<organism evidence="2 3">
    <name type="scientific">Colocasia esculenta</name>
    <name type="common">Wild taro</name>
    <name type="synonym">Arum esculentum</name>
    <dbReference type="NCBI Taxonomy" id="4460"/>
    <lineage>
        <taxon>Eukaryota</taxon>
        <taxon>Viridiplantae</taxon>
        <taxon>Streptophyta</taxon>
        <taxon>Embryophyta</taxon>
        <taxon>Tracheophyta</taxon>
        <taxon>Spermatophyta</taxon>
        <taxon>Magnoliopsida</taxon>
        <taxon>Liliopsida</taxon>
        <taxon>Araceae</taxon>
        <taxon>Aroideae</taxon>
        <taxon>Colocasieae</taxon>
        <taxon>Colocasia</taxon>
    </lineage>
</organism>
<sequence>MGKESDGKACPKLVKLDTAFKLVNKAEMWVNNMGGSTGEVSEAEFESRPPRLGLGAKVMRHVEVAASDDPVERKLIGKLGAGKRQAYKGPEHVGATKISEPSEDFDDELDSRTSVFDRKKMTPLTTSSLPEKKRKRTRQDAG</sequence>
<evidence type="ECO:0000313" key="2">
    <source>
        <dbReference type="EMBL" id="MQL84192.1"/>
    </source>
</evidence>
<evidence type="ECO:0000256" key="1">
    <source>
        <dbReference type="SAM" id="MobiDB-lite"/>
    </source>
</evidence>
<gene>
    <name evidence="2" type="ORF">Taro_016694</name>
</gene>
<dbReference type="AlphaFoldDB" id="A0A843UEF0"/>